<sequence length="74" mass="8122">MITIDTCGTTAYNPLIPAMKAICGAAPGEKVEIIMNNAEAFSDLKEYLSEQGTGFREIYDGERMTLQFTLNGKK</sequence>
<proteinExistence type="predicted"/>
<keyword evidence="3" id="KW-1185">Reference proteome</keyword>
<dbReference type="GO" id="GO:0016740">
    <property type="term" value="F:transferase activity"/>
    <property type="evidence" value="ECO:0007669"/>
    <property type="project" value="UniProtKB-KW"/>
</dbReference>
<reference evidence="2" key="1">
    <citation type="submission" date="2020-08" db="EMBL/GenBank/DDBJ databases">
        <title>Genomic Encyclopedia of Type Strains, Phase IV (KMG-IV): sequencing the most valuable type-strain genomes for metagenomic binning, comparative biology and taxonomic classification.</title>
        <authorList>
            <person name="Goeker M."/>
        </authorList>
    </citation>
    <scope>NUCLEOTIDE SEQUENCE [LARGE SCALE GENOMIC DNA]</scope>
    <source>
        <strain evidence="2">DSM 105720</strain>
    </source>
</reference>
<feature type="domain" description="UPF0033" evidence="1">
    <location>
        <begin position="2"/>
        <end position="62"/>
    </location>
</feature>
<organism evidence="2 3">
    <name type="scientific">Bacteroides reticulotermitis</name>
    <dbReference type="NCBI Taxonomy" id="1133319"/>
    <lineage>
        <taxon>Bacteria</taxon>
        <taxon>Pseudomonadati</taxon>
        <taxon>Bacteroidota</taxon>
        <taxon>Bacteroidia</taxon>
        <taxon>Bacteroidales</taxon>
        <taxon>Bacteroidaceae</taxon>
        <taxon>Bacteroides</taxon>
    </lineage>
</organism>
<protein>
    <submittedName>
        <fullName evidence="2">TusA-related sulfurtransferase</fullName>
    </submittedName>
</protein>
<dbReference type="Pfam" id="PF01206">
    <property type="entry name" value="TusA"/>
    <property type="match status" value="1"/>
</dbReference>
<dbReference type="InterPro" id="IPR036868">
    <property type="entry name" value="TusA-like_sf"/>
</dbReference>
<dbReference type="SUPFAM" id="SSF64307">
    <property type="entry name" value="SirA-like"/>
    <property type="match status" value="1"/>
</dbReference>
<dbReference type="AlphaFoldDB" id="A0A840D047"/>
<dbReference type="RefSeq" id="WP_044160999.1">
    <property type="nucleotide sequence ID" value="NZ_JACIER010000002.1"/>
</dbReference>
<evidence type="ECO:0000313" key="3">
    <source>
        <dbReference type="Proteomes" id="UP000560658"/>
    </source>
</evidence>
<dbReference type="EMBL" id="JACIER010000002">
    <property type="protein sequence ID" value="MBB4043004.1"/>
    <property type="molecule type" value="Genomic_DNA"/>
</dbReference>
<accession>A0A840D047</accession>
<dbReference type="Gene3D" id="3.30.110.40">
    <property type="entry name" value="TusA-like domain"/>
    <property type="match status" value="1"/>
</dbReference>
<dbReference type="Proteomes" id="UP000560658">
    <property type="component" value="Unassembled WGS sequence"/>
</dbReference>
<comment type="caution">
    <text evidence="2">The sequence shown here is derived from an EMBL/GenBank/DDBJ whole genome shotgun (WGS) entry which is preliminary data.</text>
</comment>
<evidence type="ECO:0000259" key="1">
    <source>
        <dbReference type="Pfam" id="PF01206"/>
    </source>
</evidence>
<gene>
    <name evidence="2" type="ORF">GGR06_000769</name>
</gene>
<evidence type="ECO:0000313" key="2">
    <source>
        <dbReference type="EMBL" id="MBB4043004.1"/>
    </source>
</evidence>
<name>A0A840D047_9BACE</name>
<dbReference type="InterPro" id="IPR001455">
    <property type="entry name" value="TusA-like"/>
</dbReference>